<keyword evidence="4" id="KW-0587">Phenylpropanoid metabolism</keyword>
<feature type="compositionally biased region" description="Polar residues" evidence="5">
    <location>
        <begin position="1"/>
        <end position="14"/>
    </location>
</feature>
<sequence length="512" mass="56642">MNSKNGFNPTTKTFHSLRPPAPLPPPSQPLSITDYTLSILRSNPSYSPSTPFLIDSTSHNTLTYSSFIHQFQSLATSLLTSYPTLTKNDVAFIVSPTSLHIPVLYFALLSIGVTVSPVNPLSTKTELTDLIKLTNPVIAFATSASAKKLLPDASSFRFRLGLIIIDSPEFNLMLECKQINKTGYKYVKVKQSDTAAVLYSSGTTGRIKGVELTHRNFVAITTSVNQSRFVKDESDDTVIHPISIYPLPLFHVFGFFMLIRSFSFGETLVLMERFDFEEMFKVTYIPVSPPLVVEMAKSEIVQGFGMTETGGGVTGMKSPDECDRYGSAGRLSCNIEAKIVDPETGEALSPMQQGELWLRGPMIMKGYVRDKEATVATLDAEGWLKTGDLCYFDSDGFLYIVDRLKELIKYKAYQVPPAELERYLQSIPDVADAAVIPYPDEDAGQIPMAYVVRRPGSQISEAQIMDIIAKKVSPYKKIRRVAFINAIPKTPAGKILRRELVKHALSGVSSKL</sequence>
<evidence type="ECO:0000259" key="7">
    <source>
        <dbReference type="Pfam" id="PF13193"/>
    </source>
</evidence>
<feature type="region of interest" description="Disordered" evidence="5">
    <location>
        <begin position="1"/>
        <end position="25"/>
    </location>
</feature>
<evidence type="ECO:0000256" key="2">
    <source>
        <dbReference type="ARBA" id="ARBA00006432"/>
    </source>
</evidence>
<gene>
    <name evidence="8" type="ORF">Tci_020013</name>
</gene>
<proteinExistence type="inferred from homology"/>
<dbReference type="UniPathway" id="UPA00372">
    <property type="reaction ID" value="UER00547"/>
</dbReference>
<evidence type="ECO:0000313" key="8">
    <source>
        <dbReference type="EMBL" id="GEU48035.1"/>
    </source>
</evidence>
<dbReference type="FunFam" id="3.30.300.30:FF:000007">
    <property type="entry name" value="4-coumarate--CoA ligase 2"/>
    <property type="match status" value="1"/>
</dbReference>
<dbReference type="AlphaFoldDB" id="A0A6L2KJ49"/>
<dbReference type="InterPro" id="IPR025110">
    <property type="entry name" value="AMP-bd_C"/>
</dbReference>
<dbReference type="PANTHER" id="PTHR24096:SF251">
    <property type="entry name" value="4-COUMARATE--COA LIGASE-LIKE 9"/>
    <property type="match status" value="1"/>
</dbReference>
<dbReference type="InterPro" id="IPR020845">
    <property type="entry name" value="AMP-binding_CS"/>
</dbReference>
<dbReference type="Gene3D" id="3.30.300.30">
    <property type="match status" value="1"/>
</dbReference>
<name>A0A6L2KJ49_TANCI</name>
<protein>
    <submittedName>
        <fullName evidence="8">4-coumarate--CoA ligase-like 9</fullName>
    </submittedName>
</protein>
<evidence type="ECO:0000256" key="1">
    <source>
        <dbReference type="ARBA" id="ARBA00004930"/>
    </source>
</evidence>
<evidence type="ECO:0000259" key="6">
    <source>
        <dbReference type="Pfam" id="PF00501"/>
    </source>
</evidence>
<dbReference type="EMBL" id="BKCJ010002362">
    <property type="protein sequence ID" value="GEU48035.1"/>
    <property type="molecule type" value="Genomic_DNA"/>
</dbReference>
<feature type="domain" description="AMP-dependent synthetase/ligase" evidence="6">
    <location>
        <begin position="47"/>
        <end position="297"/>
    </location>
</feature>
<feature type="domain" description="AMP-binding enzyme C-terminal" evidence="7">
    <location>
        <begin position="419"/>
        <end position="494"/>
    </location>
</feature>
<evidence type="ECO:0000256" key="3">
    <source>
        <dbReference type="ARBA" id="ARBA00022598"/>
    </source>
</evidence>
<evidence type="ECO:0000256" key="4">
    <source>
        <dbReference type="ARBA" id="ARBA00023051"/>
    </source>
</evidence>
<dbReference type="GO" id="GO:0009698">
    <property type="term" value="P:phenylpropanoid metabolic process"/>
    <property type="evidence" value="ECO:0007669"/>
    <property type="project" value="UniProtKB-KW"/>
</dbReference>
<reference evidence="8" key="1">
    <citation type="journal article" date="2019" name="Sci. Rep.">
        <title>Draft genome of Tanacetum cinerariifolium, the natural source of mosquito coil.</title>
        <authorList>
            <person name="Yamashiro T."/>
            <person name="Shiraishi A."/>
            <person name="Satake H."/>
            <person name="Nakayama K."/>
        </authorList>
    </citation>
    <scope>NUCLEOTIDE SEQUENCE</scope>
</reference>
<dbReference type="InterPro" id="IPR045851">
    <property type="entry name" value="AMP-bd_C_sf"/>
</dbReference>
<dbReference type="SUPFAM" id="SSF56801">
    <property type="entry name" value="Acetyl-CoA synthetase-like"/>
    <property type="match status" value="1"/>
</dbReference>
<dbReference type="InterPro" id="IPR000873">
    <property type="entry name" value="AMP-dep_synth/lig_dom"/>
</dbReference>
<feature type="domain" description="AMP-dependent synthetase/ligase" evidence="6">
    <location>
        <begin position="298"/>
        <end position="367"/>
    </location>
</feature>
<keyword evidence="3 8" id="KW-0436">Ligase</keyword>
<dbReference type="Pfam" id="PF00501">
    <property type="entry name" value="AMP-binding"/>
    <property type="match status" value="2"/>
</dbReference>
<evidence type="ECO:0000256" key="5">
    <source>
        <dbReference type="SAM" id="MobiDB-lite"/>
    </source>
</evidence>
<comment type="caution">
    <text evidence="8">The sequence shown here is derived from an EMBL/GenBank/DDBJ whole genome shotgun (WGS) entry which is preliminary data.</text>
</comment>
<dbReference type="PROSITE" id="PS00455">
    <property type="entry name" value="AMP_BINDING"/>
    <property type="match status" value="1"/>
</dbReference>
<accession>A0A6L2KJ49</accession>
<dbReference type="PANTHER" id="PTHR24096">
    <property type="entry name" value="LONG-CHAIN-FATTY-ACID--COA LIGASE"/>
    <property type="match status" value="1"/>
</dbReference>
<dbReference type="Pfam" id="PF13193">
    <property type="entry name" value="AMP-binding_C"/>
    <property type="match status" value="1"/>
</dbReference>
<comment type="similarity">
    <text evidence="2">Belongs to the ATP-dependent AMP-binding enzyme family.</text>
</comment>
<dbReference type="InterPro" id="IPR042099">
    <property type="entry name" value="ANL_N_sf"/>
</dbReference>
<dbReference type="GO" id="GO:0016405">
    <property type="term" value="F:CoA-ligase activity"/>
    <property type="evidence" value="ECO:0007669"/>
    <property type="project" value="TreeGrafter"/>
</dbReference>
<comment type="pathway">
    <text evidence="1">Phytoalexin biosynthesis; 3,4',5-trihydroxystilbene biosynthesis; 3,4',5-trihydroxystilbene from trans-4-coumarate: step 1/2.</text>
</comment>
<organism evidence="8">
    <name type="scientific">Tanacetum cinerariifolium</name>
    <name type="common">Dalmatian daisy</name>
    <name type="synonym">Chrysanthemum cinerariifolium</name>
    <dbReference type="NCBI Taxonomy" id="118510"/>
    <lineage>
        <taxon>Eukaryota</taxon>
        <taxon>Viridiplantae</taxon>
        <taxon>Streptophyta</taxon>
        <taxon>Embryophyta</taxon>
        <taxon>Tracheophyta</taxon>
        <taxon>Spermatophyta</taxon>
        <taxon>Magnoliopsida</taxon>
        <taxon>eudicotyledons</taxon>
        <taxon>Gunneridae</taxon>
        <taxon>Pentapetalae</taxon>
        <taxon>asterids</taxon>
        <taxon>campanulids</taxon>
        <taxon>Asterales</taxon>
        <taxon>Asteraceae</taxon>
        <taxon>Asteroideae</taxon>
        <taxon>Anthemideae</taxon>
        <taxon>Anthemidinae</taxon>
        <taxon>Tanacetum</taxon>
    </lineage>
</organism>
<dbReference type="Gene3D" id="3.40.50.12780">
    <property type="entry name" value="N-terminal domain of ligase-like"/>
    <property type="match status" value="2"/>
</dbReference>